<dbReference type="AlphaFoldDB" id="D6CND2"/>
<reference evidence="2" key="3">
    <citation type="submission" date="2010-07" db="EMBL/GenBank/DDBJ databases">
        <authorList>
            <person name="Genoscope - CEA"/>
        </authorList>
    </citation>
    <scope>NUCLEOTIDE SEQUENCE</scope>
    <source>
        <strain evidence="2">3As</strain>
    </source>
</reference>
<keyword evidence="5" id="KW-1185">Reference proteome</keyword>
<dbReference type="Proteomes" id="UP000078599">
    <property type="component" value="Unassembled WGS sequence"/>
</dbReference>
<evidence type="ECO:0000313" key="5">
    <source>
        <dbReference type="Proteomes" id="UP000078599"/>
    </source>
</evidence>
<reference evidence="3 5" key="4">
    <citation type="submission" date="2015-03" db="EMBL/GenBank/DDBJ databases">
        <authorList>
            <person name="Regsiter A."/>
            <person name="william w."/>
        </authorList>
    </citation>
    <scope>NUCLEOTIDE SEQUENCE [LARGE SCALE GENOMIC DNA]</scope>
    <source>
        <strain evidence="3 5">CB1</strain>
    </source>
</reference>
<dbReference type="Proteomes" id="UP000002372">
    <property type="component" value="Chromosome"/>
</dbReference>
<feature type="region of interest" description="Disordered" evidence="1">
    <location>
        <begin position="35"/>
        <end position="55"/>
    </location>
</feature>
<name>D6CND2_THIA3</name>
<evidence type="ECO:0000313" key="2">
    <source>
        <dbReference type="EMBL" id="CAZ90060.1"/>
    </source>
</evidence>
<evidence type="ECO:0000313" key="3">
    <source>
        <dbReference type="EMBL" id="CQR37132.1"/>
    </source>
</evidence>
<dbReference type="HOGENOM" id="CLU_3031017_0_0_4"/>
<protein>
    <submittedName>
        <fullName evidence="2">Uncharacterized protein</fullName>
    </submittedName>
</protein>
<dbReference type="EMBL" id="FP475956">
    <property type="protein sequence ID" value="CAZ90060.1"/>
    <property type="molecule type" value="Genomic_DNA"/>
</dbReference>
<dbReference type="KEGG" id="thi:THI_3472"/>
<sequence length="55" mass="6323">MFSCHFEGRHRMWVEHPIFLKSAVANLRQSTSYTVQIDAHQPGQARGTSREPIVN</sequence>
<accession>D6CND2</accession>
<reference key="1">
    <citation type="submission" date="2009-07" db="EMBL/GenBank/DDBJ databases">
        <authorList>
            <person name="Genoscope - CEA"/>
        </authorList>
    </citation>
    <scope>NUCLEOTIDE SEQUENCE</scope>
    <source>
        <strain>3As</strain>
    </source>
</reference>
<evidence type="ECO:0000313" key="4">
    <source>
        <dbReference type="Proteomes" id="UP000002372"/>
    </source>
</evidence>
<gene>
    <name evidence="2" type="ordered locus">THI_3472</name>
    <name evidence="3" type="ORF">THICB1_70089</name>
</gene>
<reference evidence="4" key="2">
    <citation type="journal article" date="2010" name="PLoS Genet.">
        <title>Structure, function, and evolution of the Thiomonas spp. genome.</title>
        <authorList>
            <person name="Arsene-Ploetze F."/>
            <person name="Koechler S."/>
            <person name="Marchal M."/>
            <person name="Coppee J.Y."/>
            <person name="Chandler M."/>
            <person name="Bonnefoy V."/>
            <person name="Brochier-Armanet C."/>
            <person name="Barakat M."/>
            <person name="Barbe V."/>
            <person name="Battaglia-Brunet F."/>
            <person name="Bruneel O."/>
            <person name="Bryan C.G."/>
            <person name="Cleiss-Arnold J."/>
            <person name="Cruveiller S."/>
            <person name="Erhardt M."/>
            <person name="Heinrich-Salmeron A."/>
            <person name="Hommais F."/>
            <person name="Joulian C."/>
            <person name="Krin E."/>
            <person name="Lieutaud A."/>
            <person name="Lievremont D."/>
            <person name="Michel C."/>
            <person name="Muller D."/>
            <person name="Ortet P."/>
            <person name="Proux C."/>
            <person name="Siguier P."/>
            <person name="Roche D."/>
            <person name="Rouy Z."/>
            <person name="Salvignol G."/>
            <person name="Slyemi D."/>
            <person name="Talla E."/>
            <person name="Weiss S."/>
            <person name="Weissenbach J."/>
            <person name="Medigue C."/>
            <person name="Bertin P.N."/>
        </authorList>
    </citation>
    <scope>NUCLEOTIDE SEQUENCE [LARGE SCALE GENOMIC DNA]</scope>
    <source>
        <strain evidence="4">DSM 22701 / CIP 110005 / 3As</strain>
    </source>
</reference>
<organism evidence="2 4">
    <name type="scientific">Thiomonas arsenitoxydans (strain DSM 22701 / CIP 110005 / 3As)</name>
    <dbReference type="NCBI Taxonomy" id="426114"/>
    <lineage>
        <taxon>Bacteria</taxon>
        <taxon>Pseudomonadati</taxon>
        <taxon>Pseudomonadota</taxon>
        <taxon>Betaproteobacteria</taxon>
        <taxon>Burkholderiales</taxon>
        <taxon>Thiomonas</taxon>
    </lineage>
</organism>
<proteinExistence type="predicted"/>
<evidence type="ECO:0000256" key="1">
    <source>
        <dbReference type="SAM" id="MobiDB-lite"/>
    </source>
</evidence>
<dbReference type="EMBL" id="CTRI01000029">
    <property type="protein sequence ID" value="CQR37132.1"/>
    <property type="molecule type" value="Genomic_DNA"/>
</dbReference>